<dbReference type="Proteomes" id="UP000308133">
    <property type="component" value="Unassembled WGS sequence"/>
</dbReference>
<feature type="domain" description="Protein kinase" evidence="1">
    <location>
        <begin position="1"/>
        <end position="309"/>
    </location>
</feature>
<accession>A0A4U7ATZ2</accession>
<gene>
    <name evidence="2" type="ORF">C1H76_5937</name>
</gene>
<dbReference type="GO" id="GO:0004674">
    <property type="term" value="F:protein serine/threonine kinase activity"/>
    <property type="evidence" value="ECO:0007669"/>
    <property type="project" value="TreeGrafter"/>
</dbReference>
<sequence length="311" mass="35274">MNTTLKVGETLKGAATSYSITRQIHESVFIAIDSSQRKFIIKSIRGHSRLQSEAEVLRLFQNRTSALRPLLEEIDDADNPSLILKYLDSDLMAESKKQKLSRPEIKRVAKTVLEALQVLHDGGYVHTDIKPDNILVDYGQETRFSDIKLGDCGGAVPADSKWAKEGHTVGAPIWRSPELLLGLPWGWPTDIWSFGTMIISLIYGDDWHMFDPSNDGVAFDDDEFEFTVLKKHHQFLGPFPMTYSEVADKDAIALIIYAMDSVPAEKRKPFHLITEREMAKEDNVFLQGIMKLDPRQRPTAKEILKDPWFSD</sequence>
<proteinExistence type="predicted"/>
<dbReference type="EMBL" id="PTQR01000077">
    <property type="protein sequence ID" value="TKX21843.1"/>
    <property type="molecule type" value="Genomic_DNA"/>
</dbReference>
<dbReference type="InterPro" id="IPR000719">
    <property type="entry name" value="Prot_kinase_dom"/>
</dbReference>
<dbReference type="PROSITE" id="PS00108">
    <property type="entry name" value="PROTEIN_KINASE_ST"/>
    <property type="match status" value="1"/>
</dbReference>
<keyword evidence="2" id="KW-0418">Kinase</keyword>
<evidence type="ECO:0000259" key="1">
    <source>
        <dbReference type="PROSITE" id="PS50011"/>
    </source>
</evidence>
<organism evidence="2 3">
    <name type="scientific">Elsinoe australis</name>
    <dbReference type="NCBI Taxonomy" id="40998"/>
    <lineage>
        <taxon>Eukaryota</taxon>
        <taxon>Fungi</taxon>
        <taxon>Dikarya</taxon>
        <taxon>Ascomycota</taxon>
        <taxon>Pezizomycotina</taxon>
        <taxon>Dothideomycetes</taxon>
        <taxon>Dothideomycetidae</taxon>
        <taxon>Myriangiales</taxon>
        <taxon>Elsinoaceae</taxon>
        <taxon>Elsinoe</taxon>
    </lineage>
</organism>
<name>A0A4U7ATZ2_9PEZI</name>
<dbReference type="SMART" id="SM00220">
    <property type="entry name" value="S_TKc"/>
    <property type="match status" value="1"/>
</dbReference>
<dbReference type="GO" id="GO:0005524">
    <property type="term" value="F:ATP binding"/>
    <property type="evidence" value="ECO:0007669"/>
    <property type="project" value="InterPro"/>
</dbReference>
<dbReference type="Pfam" id="PF00069">
    <property type="entry name" value="Pkinase"/>
    <property type="match status" value="1"/>
</dbReference>
<evidence type="ECO:0000313" key="2">
    <source>
        <dbReference type="EMBL" id="TKX21843.1"/>
    </source>
</evidence>
<protein>
    <submittedName>
        <fullName evidence="2">Serine/threonine-protein kinase-like protein 7</fullName>
    </submittedName>
</protein>
<reference evidence="2 3" key="1">
    <citation type="submission" date="2018-02" db="EMBL/GenBank/DDBJ databases">
        <title>Draft genome sequences of Elsinoe sp., causing black scab on jojoba.</title>
        <authorList>
            <person name="Stodart B."/>
            <person name="Jeffress S."/>
            <person name="Ash G."/>
            <person name="Arun Chinnappa K."/>
        </authorList>
    </citation>
    <scope>NUCLEOTIDE SEQUENCE [LARGE SCALE GENOMIC DNA]</scope>
    <source>
        <strain evidence="2 3">Hillstone_2</strain>
    </source>
</reference>
<dbReference type="GO" id="GO:0005634">
    <property type="term" value="C:nucleus"/>
    <property type="evidence" value="ECO:0007669"/>
    <property type="project" value="TreeGrafter"/>
</dbReference>
<dbReference type="PANTHER" id="PTHR44167">
    <property type="entry name" value="OVARIAN-SPECIFIC SERINE/THREONINE-PROTEIN KINASE LOK-RELATED"/>
    <property type="match status" value="1"/>
</dbReference>
<dbReference type="PROSITE" id="PS50011">
    <property type="entry name" value="PROTEIN_KINASE_DOM"/>
    <property type="match status" value="1"/>
</dbReference>
<dbReference type="PANTHER" id="PTHR44167:SF30">
    <property type="entry name" value="PHOSPHORYLASE KINASE"/>
    <property type="match status" value="1"/>
</dbReference>
<dbReference type="InterPro" id="IPR008271">
    <property type="entry name" value="Ser/Thr_kinase_AS"/>
</dbReference>
<evidence type="ECO:0000313" key="3">
    <source>
        <dbReference type="Proteomes" id="UP000308133"/>
    </source>
</evidence>
<dbReference type="AlphaFoldDB" id="A0A4U7ATZ2"/>
<dbReference type="GO" id="GO:0044773">
    <property type="term" value="P:mitotic DNA damage checkpoint signaling"/>
    <property type="evidence" value="ECO:0007669"/>
    <property type="project" value="TreeGrafter"/>
</dbReference>
<dbReference type="InterPro" id="IPR011009">
    <property type="entry name" value="Kinase-like_dom_sf"/>
</dbReference>
<keyword evidence="2" id="KW-0808">Transferase</keyword>
<dbReference type="SUPFAM" id="SSF56112">
    <property type="entry name" value="Protein kinase-like (PK-like)"/>
    <property type="match status" value="1"/>
</dbReference>
<comment type="caution">
    <text evidence="2">The sequence shown here is derived from an EMBL/GenBank/DDBJ whole genome shotgun (WGS) entry which is preliminary data.</text>
</comment>
<dbReference type="Gene3D" id="1.10.510.10">
    <property type="entry name" value="Transferase(Phosphotransferase) domain 1"/>
    <property type="match status" value="1"/>
</dbReference>